<accession>A0ABP8I5W0</accession>
<organism evidence="2 3">
    <name type="scientific">Variovorax defluvii</name>
    <dbReference type="NCBI Taxonomy" id="913761"/>
    <lineage>
        <taxon>Bacteria</taxon>
        <taxon>Pseudomonadati</taxon>
        <taxon>Pseudomonadota</taxon>
        <taxon>Betaproteobacteria</taxon>
        <taxon>Burkholderiales</taxon>
        <taxon>Comamonadaceae</taxon>
        <taxon>Variovorax</taxon>
    </lineage>
</organism>
<dbReference type="EMBL" id="BAABGJ010000076">
    <property type="protein sequence ID" value="GAA4352084.1"/>
    <property type="molecule type" value="Genomic_DNA"/>
</dbReference>
<protein>
    <submittedName>
        <fullName evidence="2">Uncharacterized protein</fullName>
    </submittedName>
</protein>
<dbReference type="Proteomes" id="UP001500975">
    <property type="component" value="Unassembled WGS sequence"/>
</dbReference>
<evidence type="ECO:0000313" key="2">
    <source>
        <dbReference type="EMBL" id="GAA4352084.1"/>
    </source>
</evidence>
<reference evidence="3" key="1">
    <citation type="journal article" date="2019" name="Int. J. Syst. Evol. Microbiol.">
        <title>The Global Catalogue of Microorganisms (GCM) 10K type strain sequencing project: providing services to taxonomists for standard genome sequencing and annotation.</title>
        <authorList>
            <consortium name="The Broad Institute Genomics Platform"/>
            <consortium name="The Broad Institute Genome Sequencing Center for Infectious Disease"/>
            <person name="Wu L."/>
            <person name="Ma J."/>
        </authorList>
    </citation>
    <scope>NUCLEOTIDE SEQUENCE [LARGE SCALE GENOMIC DNA]</scope>
    <source>
        <strain evidence="3">JCM 17804</strain>
    </source>
</reference>
<name>A0ABP8I5W0_9BURK</name>
<proteinExistence type="predicted"/>
<sequence>MPAASAPAQGLPTSQTVRTSATDSVVTTTYEAANKYVPQTRTVDAAAGQLNLATTSTDDALGNLTAWAGRVGS</sequence>
<feature type="region of interest" description="Disordered" evidence="1">
    <location>
        <begin position="1"/>
        <end position="22"/>
    </location>
</feature>
<evidence type="ECO:0000256" key="1">
    <source>
        <dbReference type="SAM" id="MobiDB-lite"/>
    </source>
</evidence>
<keyword evidence="3" id="KW-1185">Reference proteome</keyword>
<feature type="compositionally biased region" description="Polar residues" evidence="1">
    <location>
        <begin position="11"/>
        <end position="22"/>
    </location>
</feature>
<gene>
    <name evidence="2" type="ORF">GCM10023165_40820</name>
</gene>
<evidence type="ECO:0000313" key="3">
    <source>
        <dbReference type="Proteomes" id="UP001500975"/>
    </source>
</evidence>
<comment type="caution">
    <text evidence="2">The sequence shown here is derived from an EMBL/GenBank/DDBJ whole genome shotgun (WGS) entry which is preliminary data.</text>
</comment>